<accession>A0A7C4FFS9</accession>
<proteinExistence type="predicted"/>
<protein>
    <submittedName>
        <fullName evidence="1">Uncharacterized protein</fullName>
    </submittedName>
</protein>
<organism evidence="1">
    <name type="scientific">Thermofilum pendens</name>
    <dbReference type="NCBI Taxonomy" id="2269"/>
    <lineage>
        <taxon>Archaea</taxon>
        <taxon>Thermoproteota</taxon>
        <taxon>Thermoprotei</taxon>
        <taxon>Thermofilales</taxon>
        <taxon>Thermofilaceae</taxon>
        <taxon>Thermofilum</taxon>
    </lineage>
</organism>
<dbReference type="EMBL" id="DTFI01000184">
    <property type="protein sequence ID" value="HGI44070.1"/>
    <property type="molecule type" value="Genomic_DNA"/>
</dbReference>
<reference evidence="1" key="1">
    <citation type="journal article" date="2020" name="mSystems">
        <title>Genome- and Community-Level Interaction Insights into Carbon Utilization and Element Cycling Functions of Hydrothermarchaeota in Hydrothermal Sediment.</title>
        <authorList>
            <person name="Zhou Z."/>
            <person name="Liu Y."/>
            <person name="Xu W."/>
            <person name="Pan J."/>
            <person name="Luo Z.H."/>
            <person name="Li M."/>
        </authorList>
    </citation>
    <scope>NUCLEOTIDE SEQUENCE [LARGE SCALE GENOMIC DNA]</scope>
    <source>
        <strain evidence="1">SpSt-735</strain>
    </source>
</reference>
<comment type="caution">
    <text evidence="1">The sequence shown here is derived from an EMBL/GenBank/DDBJ whole genome shotgun (WGS) entry which is preliminary data.</text>
</comment>
<name>A0A7C4FFS9_THEPE</name>
<sequence length="152" mass="16823">MYERAEALPAIPKRRVHVGEGESRTNSVARLYEAVTLSSSSTEAERVNVEVRVISREPGRLVVRGSAAFNLWAQLECQGAEALLDVLERAAREKNPELLERLSESLEGWSVEGGAVRLLFRDGECVLKGSSVVVRLIARLLSERLGRLRRAA</sequence>
<dbReference type="AlphaFoldDB" id="A0A7C4FFS9"/>
<evidence type="ECO:0000313" key="1">
    <source>
        <dbReference type="EMBL" id="HGI44070.1"/>
    </source>
</evidence>
<gene>
    <name evidence="1" type="ORF">ENV17_06780</name>
</gene>